<dbReference type="PANTHER" id="PTHR45530">
    <property type="entry name" value="SENSORY TRANSDUCTION HISTIDINE KINASE"/>
    <property type="match status" value="1"/>
</dbReference>
<dbReference type="Gene3D" id="3.30.565.10">
    <property type="entry name" value="Histidine kinase-like ATPase, C-terminal domain"/>
    <property type="match status" value="1"/>
</dbReference>
<keyword evidence="6 9" id="KW-0812">Transmembrane</keyword>
<feature type="transmembrane region" description="Helical" evidence="9">
    <location>
        <begin position="225"/>
        <end position="243"/>
    </location>
</feature>
<dbReference type="InterPro" id="IPR003594">
    <property type="entry name" value="HATPase_dom"/>
</dbReference>
<dbReference type="GO" id="GO:0005886">
    <property type="term" value="C:plasma membrane"/>
    <property type="evidence" value="ECO:0007669"/>
    <property type="project" value="UniProtKB-SubCell"/>
</dbReference>
<feature type="transmembrane region" description="Helical" evidence="9">
    <location>
        <begin position="83"/>
        <end position="104"/>
    </location>
</feature>
<feature type="transmembrane region" description="Helical" evidence="9">
    <location>
        <begin position="60"/>
        <end position="77"/>
    </location>
</feature>
<evidence type="ECO:0000313" key="11">
    <source>
        <dbReference type="EMBL" id="PTB95931.1"/>
    </source>
</evidence>
<dbReference type="CDD" id="cd00075">
    <property type="entry name" value="HATPase"/>
    <property type="match status" value="1"/>
</dbReference>
<gene>
    <name evidence="11" type="ORF">C9994_09560</name>
</gene>
<feature type="transmembrane region" description="Helical" evidence="9">
    <location>
        <begin position="195"/>
        <end position="213"/>
    </location>
</feature>
<evidence type="ECO:0000256" key="5">
    <source>
        <dbReference type="ARBA" id="ARBA00022553"/>
    </source>
</evidence>
<dbReference type="SMART" id="SM00387">
    <property type="entry name" value="HATPase_c"/>
    <property type="match status" value="1"/>
</dbReference>
<dbReference type="SUPFAM" id="SSF55874">
    <property type="entry name" value="ATPase domain of HSP90 chaperone/DNA topoisomerase II/histidine kinase"/>
    <property type="match status" value="1"/>
</dbReference>
<dbReference type="PROSITE" id="PS50109">
    <property type="entry name" value="HIS_KIN"/>
    <property type="match status" value="1"/>
</dbReference>
<feature type="transmembrane region" description="Helical" evidence="9">
    <location>
        <begin position="276"/>
        <end position="296"/>
    </location>
</feature>
<comment type="caution">
    <text evidence="11">The sequence shown here is derived from an EMBL/GenBank/DDBJ whole genome shotgun (WGS) entry which is preliminary data.</text>
</comment>
<evidence type="ECO:0000256" key="9">
    <source>
        <dbReference type="SAM" id="Phobius"/>
    </source>
</evidence>
<dbReference type="InterPro" id="IPR036890">
    <property type="entry name" value="HATPase_C_sf"/>
</dbReference>
<dbReference type="InterPro" id="IPR007895">
    <property type="entry name" value="MASE1"/>
</dbReference>
<dbReference type="SUPFAM" id="SSF47384">
    <property type="entry name" value="Homodimeric domain of signal transducing histidine kinase"/>
    <property type="match status" value="1"/>
</dbReference>
<organism evidence="11 12">
    <name type="scientific">Marivirga lumbricoides</name>
    <dbReference type="NCBI Taxonomy" id="1046115"/>
    <lineage>
        <taxon>Bacteria</taxon>
        <taxon>Pseudomonadati</taxon>
        <taxon>Bacteroidota</taxon>
        <taxon>Cytophagia</taxon>
        <taxon>Cytophagales</taxon>
        <taxon>Marivirgaceae</taxon>
        <taxon>Marivirga</taxon>
    </lineage>
</organism>
<evidence type="ECO:0000256" key="4">
    <source>
        <dbReference type="ARBA" id="ARBA00022475"/>
    </source>
</evidence>
<dbReference type="CDD" id="cd00082">
    <property type="entry name" value="HisKA"/>
    <property type="match status" value="1"/>
</dbReference>
<name>A0A2T4DQ29_9BACT</name>
<dbReference type="PANTHER" id="PTHR45530:SF3">
    <property type="entry name" value="TWO-COMPONENT SYSTEM NARL FAMILY SENSOR HISTIDINE KINASE BARA"/>
    <property type="match status" value="1"/>
</dbReference>
<keyword evidence="8 9" id="KW-0472">Membrane</keyword>
<dbReference type="GO" id="GO:0000155">
    <property type="term" value="F:phosphorelay sensor kinase activity"/>
    <property type="evidence" value="ECO:0007669"/>
    <property type="project" value="InterPro"/>
</dbReference>
<dbReference type="EMBL" id="PYVU01000076">
    <property type="protein sequence ID" value="PTB95931.1"/>
    <property type="molecule type" value="Genomic_DNA"/>
</dbReference>
<evidence type="ECO:0000259" key="10">
    <source>
        <dbReference type="PROSITE" id="PS50109"/>
    </source>
</evidence>
<protein>
    <recommendedName>
        <fullName evidence="3">histidine kinase</fullName>
        <ecNumber evidence="3">2.7.13.3</ecNumber>
    </recommendedName>
</protein>
<dbReference type="Proteomes" id="UP000240608">
    <property type="component" value="Unassembled WGS sequence"/>
</dbReference>
<dbReference type="Pfam" id="PF05231">
    <property type="entry name" value="MASE1"/>
    <property type="match status" value="1"/>
</dbReference>
<evidence type="ECO:0000256" key="3">
    <source>
        <dbReference type="ARBA" id="ARBA00012438"/>
    </source>
</evidence>
<feature type="domain" description="Histidine kinase" evidence="10">
    <location>
        <begin position="360"/>
        <end position="570"/>
    </location>
</feature>
<keyword evidence="5" id="KW-0597">Phosphoprotein</keyword>
<dbReference type="Pfam" id="PF00512">
    <property type="entry name" value="HisKA"/>
    <property type="match status" value="1"/>
</dbReference>
<dbReference type="EC" id="2.7.13.3" evidence="3"/>
<dbReference type="PRINTS" id="PR00344">
    <property type="entry name" value="BCTRLSENSOR"/>
</dbReference>
<feature type="transmembrane region" description="Helical" evidence="9">
    <location>
        <begin position="12"/>
        <end position="32"/>
    </location>
</feature>
<comment type="catalytic activity">
    <reaction evidence="1">
        <text>ATP + protein L-histidine = ADP + protein N-phospho-L-histidine.</text>
        <dbReference type="EC" id="2.7.13.3"/>
    </reaction>
</comment>
<dbReference type="InterPro" id="IPR005467">
    <property type="entry name" value="His_kinase_dom"/>
</dbReference>
<feature type="transmembrane region" description="Helical" evidence="9">
    <location>
        <begin position="250"/>
        <end position="270"/>
    </location>
</feature>
<keyword evidence="7 9" id="KW-1133">Transmembrane helix</keyword>
<comment type="subcellular location">
    <subcellularLocation>
        <location evidence="2">Cell membrane</location>
        <topology evidence="2">Multi-pass membrane protein</topology>
    </subcellularLocation>
</comment>
<dbReference type="Pfam" id="PF02518">
    <property type="entry name" value="HATPase_c"/>
    <property type="match status" value="1"/>
</dbReference>
<evidence type="ECO:0000256" key="7">
    <source>
        <dbReference type="ARBA" id="ARBA00022989"/>
    </source>
</evidence>
<dbReference type="InterPro" id="IPR036097">
    <property type="entry name" value="HisK_dim/P_sf"/>
</dbReference>
<evidence type="ECO:0000256" key="6">
    <source>
        <dbReference type="ARBA" id="ARBA00022692"/>
    </source>
</evidence>
<dbReference type="Gene3D" id="1.10.287.130">
    <property type="match status" value="1"/>
</dbReference>
<accession>A0A2T4DQ29</accession>
<dbReference type="SMART" id="SM00388">
    <property type="entry name" value="HisKA"/>
    <property type="match status" value="1"/>
</dbReference>
<dbReference type="InterPro" id="IPR004358">
    <property type="entry name" value="Sig_transdc_His_kin-like_C"/>
</dbReference>
<reference evidence="11 12" key="1">
    <citation type="submission" date="2018-03" db="EMBL/GenBank/DDBJ databases">
        <title>Cross-interface Injection: A General Nanoliter Liquid Handling Method Applied to Single Cells Genome Amplification Automated Nanoliter Liquid Handling Applied to Single Cell Multiple Displacement Amplification.</title>
        <authorList>
            <person name="Yun J."/>
            <person name="Xu P."/>
            <person name="Xu J."/>
            <person name="Dai X."/>
            <person name="Wang Y."/>
            <person name="Zheng X."/>
            <person name="Cao C."/>
            <person name="Yi Q."/>
            <person name="Zhu Y."/>
            <person name="Wang L."/>
            <person name="Dong Z."/>
            <person name="Huang Y."/>
            <person name="Huang L."/>
            <person name="Du W."/>
        </authorList>
    </citation>
    <scope>NUCLEOTIDE SEQUENCE [LARGE SCALE GENOMIC DNA]</scope>
    <source>
        <strain evidence="11 12">Z-D1-2</strain>
    </source>
</reference>
<feature type="transmembrane region" description="Helical" evidence="9">
    <location>
        <begin position="162"/>
        <end position="183"/>
    </location>
</feature>
<keyword evidence="4" id="KW-1003">Cell membrane</keyword>
<evidence type="ECO:0000256" key="2">
    <source>
        <dbReference type="ARBA" id="ARBA00004651"/>
    </source>
</evidence>
<feature type="transmembrane region" description="Helical" evidence="9">
    <location>
        <begin position="125"/>
        <end position="150"/>
    </location>
</feature>
<sequence length="570" mass="64604">MNLQSLVKYNQDLKILLVALGYFLFARIGYFFVFEELYFLPTWPPSGLALAFIVILGRRVWPGITIGALLANILAYWNTSDIAPNSIILLSALIAAVHTLEALLGNFLLKKWIGKSQHFAKTTHVFRFLFIALIISVVSALIGTSILYLQGMFGVSEYLQRFISWWVGNLVGILLFTPFILSFREELTWKMSRANIIELTFLIVAVSTITFILNNENLRTPLEQAIPFLVLPFLLWLAFRFHLGVAMAGTILVALLAVYLTTHDIGPFVLEDSSNAMLLLQIFIGVISVSTIVLYATEKERTNTQKALEQLNGSLEEKVKIRTEELEMENANRKSTEKALQASNIELRKINSELDNFVYRVSHDLRAPIASMLGLLNMAKKDTNEEMKNLYLTKVEESAKLQDNFITEILDQSRNARLEVKKEIIKFDKIINDTFEQLKYANPDDLVKKNLSIKADKPFISDEWRLKVIMNNLISNAIRYRNGREPIIDINVKIENEQAFITIQDNGRGIGAEHIKKVYDMFYRATDENAGSGLGLYIVKETIAKLKGDIQIESQVGKGTLVTLKLPSLQ</sequence>
<evidence type="ECO:0000256" key="8">
    <source>
        <dbReference type="ARBA" id="ARBA00023136"/>
    </source>
</evidence>
<dbReference type="AlphaFoldDB" id="A0A2T4DQ29"/>
<evidence type="ECO:0000256" key="1">
    <source>
        <dbReference type="ARBA" id="ARBA00000085"/>
    </source>
</evidence>
<proteinExistence type="predicted"/>
<evidence type="ECO:0000313" key="12">
    <source>
        <dbReference type="Proteomes" id="UP000240608"/>
    </source>
</evidence>
<dbReference type="InterPro" id="IPR003661">
    <property type="entry name" value="HisK_dim/P_dom"/>
</dbReference>